<dbReference type="InterPro" id="IPR052711">
    <property type="entry name" value="Zinc_ADH-like"/>
</dbReference>
<dbReference type="InterPro" id="IPR020843">
    <property type="entry name" value="ER"/>
</dbReference>
<name>A0A9W8WUR7_9PLEO</name>
<keyword evidence="3" id="KW-1185">Reference proteome</keyword>
<dbReference type="InterPro" id="IPR011032">
    <property type="entry name" value="GroES-like_sf"/>
</dbReference>
<dbReference type="SUPFAM" id="SSF50129">
    <property type="entry name" value="GroES-like"/>
    <property type="match status" value="1"/>
</dbReference>
<evidence type="ECO:0000313" key="3">
    <source>
        <dbReference type="Proteomes" id="UP001140562"/>
    </source>
</evidence>
<protein>
    <recommendedName>
        <fullName evidence="1">Enoyl reductase (ER) domain-containing protein</fullName>
    </recommendedName>
</protein>
<dbReference type="OrthoDB" id="3509362at2759"/>
<organism evidence="2 3">
    <name type="scientific">Didymella glomerata</name>
    <dbReference type="NCBI Taxonomy" id="749621"/>
    <lineage>
        <taxon>Eukaryota</taxon>
        <taxon>Fungi</taxon>
        <taxon>Dikarya</taxon>
        <taxon>Ascomycota</taxon>
        <taxon>Pezizomycotina</taxon>
        <taxon>Dothideomycetes</taxon>
        <taxon>Pleosporomycetidae</taxon>
        <taxon>Pleosporales</taxon>
        <taxon>Pleosporineae</taxon>
        <taxon>Didymellaceae</taxon>
        <taxon>Didymella</taxon>
    </lineage>
</organism>
<dbReference type="InterPro" id="IPR013154">
    <property type="entry name" value="ADH-like_N"/>
</dbReference>
<dbReference type="Gene3D" id="3.40.50.720">
    <property type="entry name" value="NAD(P)-binding Rossmann-like Domain"/>
    <property type="match status" value="1"/>
</dbReference>
<accession>A0A9W8WUR7</accession>
<dbReference type="PANTHER" id="PTHR45033">
    <property type="match status" value="1"/>
</dbReference>
<dbReference type="GO" id="GO:0016491">
    <property type="term" value="F:oxidoreductase activity"/>
    <property type="evidence" value="ECO:0007669"/>
    <property type="project" value="InterPro"/>
</dbReference>
<sequence length="355" mass="38136">MSYPKTVRSWRRTTPPYPLSTVQSTETLPENLGAHDVVIRIHTVSLNYRDIAMLREGGYPAPVDAGGICASDAAGEIVALGSQATKFDMGDRVAPTIGQPAPLGQEHEIDSTTLGGDGPGVLTEYAVFNEEYLVKLPSHLSWKEASTITVAGITAWVALDRLQRLREGATALLQGTGGVSMFAVKLCLAAGIRPIITSSSENKLQKLKQLDARIGLINYKSHQDIGAEVLRLTNGEGVDFVLNNIGVSSIPTDLQVLRKKGGKIALVGFLDGFEAKWAPSLLYTLMFKEAHIAGVLGGSRADFEALNAFLAEKKVSLGSLIDQTFSFEDSDAAFDYLSSGKHVGKVIIELQRGHE</sequence>
<dbReference type="AlphaFoldDB" id="A0A9W8WUR7"/>
<proteinExistence type="predicted"/>
<dbReference type="SUPFAM" id="SSF51735">
    <property type="entry name" value="NAD(P)-binding Rossmann-fold domains"/>
    <property type="match status" value="1"/>
</dbReference>
<dbReference type="Gene3D" id="3.90.180.10">
    <property type="entry name" value="Medium-chain alcohol dehydrogenases, catalytic domain"/>
    <property type="match status" value="1"/>
</dbReference>
<dbReference type="CDD" id="cd08276">
    <property type="entry name" value="MDR7"/>
    <property type="match status" value="1"/>
</dbReference>
<dbReference type="SMART" id="SM00829">
    <property type="entry name" value="PKS_ER"/>
    <property type="match status" value="1"/>
</dbReference>
<dbReference type="EMBL" id="JAPEUV010000093">
    <property type="protein sequence ID" value="KAJ4333522.1"/>
    <property type="molecule type" value="Genomic_DNA"/>
</dbReference>
<dbReference type="PANTHER" id="PTHR45033:SF1">
    <property type="entry name" value="OXIDOREDUCTASE (EUROFUNG)"/>
    <property type="match status" value="1"/>
</dbReference>
<evidence type="ECO:0000313" key="2">
    <source>
        <dbReference type="EMBL" id="KAJ4333522.1"/>
    </source>
</evidence>
<dbReference type="Pfam" id="PF00107">
    <property type="entry name" value="ADH_zinc_N"/>
    <property type="match status" value="1"/>
</dbReference>
<evidence type="ECO:0000259" key="1">
    <source>
        <dbReference type="SMART" id="SM00829"/>
    </source>
</evidence>
<dbReference type="InterPro" id="IPR013149">
    <property type="entry name" value="ADH-like_C"/>
</dbReference>
<feature type="domain" description="Enoyl reductase (ER)" evidence="1">
    <location>
        <begin position="19"/>
        <end position="348"/>
    </location>
</feature>
<reference evidence="2" key="1">
    <citation type="submission" date="2022-10" db="EMBL/GenBank/DDBJ databases">
        <title>Tapping the CABI collections for fungal endophytes: first genome assemblies for Collariella, Neodidymelliopsis, Ascochyta clinopodiicola, Didymella pomorum, Didymosphaeria variabile, Neocosmospora piperis and Neocucurbitaria cava.</title>
        <authorList>
            <person name="Hill R."/>
        </authorList>
    </citation>
    <scope>NUCLEOTIDE SEQUENCE</scope>
    <source>
        <strain evidence="2">IMI 360193</strain>
    </source>
</reference>
<dbReference type="Pfam" id="PF08240">
    <property type="entry name" value="ADH_N"/>
    <property type="match status" value="1"/>
</dbReference>
<dbReference type="Proteomes" id="UP001140562">
    <property type="component" value="Unassembled WGS sequence"/>
</dbReference>
<comment type="caution">
    <text evidence="2">The sequence shown here is derived from an EMBL/GenBank/DDBJ whole genome shotgun (WGS) entry which is preliminary data.</text>
</comment>
<dbReference type="InterPro" id="IPR036291">
    <property type="entry name" value="NAD(P)-bd_dom_sf"/>
</dbReference>
<gene>
    <name evidence="2" type="ORF">N0V87_007547</name>
</gene>